<accession>A0A8S3SEL5</accession>
<gene>
    <name evidence="2" type="ORF">MEDL_33001</name>
</gene>
<dbReference type="Proteomes" id="UP000683360">
    <property type="component" value="Unassembled WGS sequence"/>
</dbReference>
<protein>
    <recommendedName>
        <fullName evidence="4">SMB domain-containing protein</fullName>
    </recommendedName>
</protein>
<evidence type="ECO:0008006" key="4">
    <source>
        <dbReference type="Google" id="ProtNLM"/>
    </source>
</evidence>
<keyword evidence="3" id="KW-1185">Reference proteome</keyword>
<dbReference type="PANTHER" id="PTHR47642">
    <property type="entry name" value="ATP-DEPENDENT DNA HELICASE"/>
    <property type="match status" value="1"/>
</dbReference>
<dbReference type="EMBL" id="CAJPWZ010001630">
    <property type="protein sequence ID" value="CAG2219421.1"/>
    <property type="molecule type" value="Genomic_DNA"/>
</dbReference>
<evidence type="ECO:0000256" key="1">
    <source>
        <dbReference type="SAM" id="MobiDB-lite"/>
    </source>
</evidence>
<dbReference type="InterPro" id="IPR051055">
    <property type="entry name" value="PIF1_helicase"/>
</dbReference>
<dbReference type="OrthoDB" id="6134459at2759"/>
<proteinExistence type="predicted"/>
<name>A0A8S3SEL5_MYTED</name>
<dbReference type="PANTHER" id="PTHR47642:SF5">
    <property type="entry name" value="ATP-DEPENDENT DNA HELICASE"/>
    <property type="match status" value="1"/>
</dbReference>
<comment type="caution">
    <text evidence="2">The sequence shown here is derived from an EMBL/GenBank/DDBJ whole genome shotgun (WGS) entry which is preliminary data.</text>
</comment>
<feature type="region of interest" description="Disordered" evidence="1">
    <location>
        <begin position="1"/>
        <end position="67"/>
    </location>
</feature>
<reference evidence="2" key="1">
    <citation type="submission" date="2021-03" db="EMBL/GenBank/DDBJ databases">
        <authorList>
            <person name="Bekaert M."/>
        </authorList>
    </citation>
    <scope>NUCLEOTIDE SEQUENCE</scope>
</reference>
<evidence type="ECO:0000313" key="2">
    <source>
        <dbReference type="EMBL" id="CAG2219421.1"/>
    </source>
</evidence>
<dbReference type="AlphaFoldDB" id="A0A8S3SEL5"/>
<organism evidence="2 3">
    <name type="scientific">Mytilus edulis</name>
    <name type="common">Blue mussel</name>
    <dbReference type="NCBI Taxonomy" id="6550"/>
    <lineage>
        <taxon>Eukaryota</taxon>
        <taxon>Metazoa</taxon>
        <taxon>Spiralia</taxon>
        <taxon>Lophotrochozoa</taxon>
        <taxon>Mollusca</taxon>
        <taxon>Bivalvia</taxon>
        <taxon>Autobranchia</taxon>
        <taxon>Pteriomorphia</taxon>
        <taxon>Mytilida</taxon>
        <taxon>Mytiloidea</taxon>
        <taxon>Mytilidae</taxon>
        <taxon>Mytilinae</taxon>
        <taxon>Mytilus</taxon>
    </lineage>
</organism>
<feature type="region of interest" description="Disordered" evidence="1">
    <location>
        <begin position="126"/>
        <end position="167"/>
    </location>
</feature>
<sequence length="880" mass="100562">MEQVTSTDGSWNNVNGITTSDTTSNSKEQVTSTDGSWNNVNGITTSDTTFNSKEQVTSTDGSWNNVNGITTKEQVTSTDGSWNNVNGITTSDTISKSMEQVTSTDGSWNNVNGITTSDTTFNSKEQVTSTDGSWNNVNGITTSDTTSNSKEQVTSTDGSWNNVNGITTSDTTSRSIFQVNGTDMYRNKIGKATPSEKTTKSDEQTSTNPNMLEDECLSFGGCKLPEGIDRYCYCDEKCNDYKDCCEKHNLITNITPDRYKCIKQNTQKNKKKGFQTISMCSFEYPNTTIKEKCQEDNMIENGPPVVDYENIDIFKNMYCAICNNVTDYIPFEIRFYNAKKMTAEEMDQFSNLTKLSKLTLLFTEADYELIPPPDVELRTCVTEMIVNNHPLCKKYVNPIVQTDGLSLDVYRNSFCISRNPNEIQHQLFCFIILLQFVWQFNEIRSLSVIFSFRETKLYVDDVNSCKEWSIENYTDEAHQNRICISFPLSVTNLTQVAIIAIEASESKTMLKVDVTLKVLKKVFHHERRLLENSFNGRNTNIIIRSGSKEYIVQIENRKDIGPIELKHVHKLNLYKDAQIYLRLVTLSGFGPLESYLQSTRCSGNLRDLMASTPPAKIPTWFATFSAADLRWKETLQVLLEQQKAHNLWRILTGLVNQNYYRCHKKIGGAYFRQREVSAQEATYRACGLHLKESSRKVQFLPVGDNQVKMSLPLNIIQMKANQSDDSIWMHSLYDRYKAQAFSLIFSVMLHFHLIIVFCQPSQYVFELQNDLGYIRKHSRTESAVVAYPRFSKIKNPELYFKSSLQLFLPHRIDDQLKPLKFKTYQEMYLNGAVSLDSSKEPQQVKTIVESNRHLFEQNADELDEAQDLLEKQGHLKMHGH</sequence>
<evidence type="ECO:0000313" key="3">
    <source>
        <dbReference type="Proteomes" id="UP000683360"/>
    </source>
</evidence>
<feature type="region of interest" description="Disordered" evidence="1">
    <location>
        <begin position="188"/>
        <end position="209"/>
    </location>
</feature>